<dbReference type="InterPro" id="IPR004567">
    <property type="entry name" value="Type_II_PanK"/>
</dbReference>
<evidence type="ECO:0000256" key="1">
    <source>
        <dbReference type="ARBA" id="ARBA00001206"/>
    </source>
</evidence>
<dbReference type="CDD" id="cd24122">
    <property type="entry name" value="ASKHA_NBD_PanK-II_Pank1-like"/>
    <property type="match status" value="1"/>
</dbReference>
<dbReference type="FunFam" id="3.30.420.40:FF:000025">
    <property type="entry name" value="pantothenate kinase 2, mitochondrial"/>
    <property type="match status" value="1"/>
</dbReference>
<evidence type="ECO:0000256" key="10">
    <source>
        <dbReference type="ARBA" id="ARBA00022993"/>
    </source>
</evidence>
<sequence>MVSDTEIRRDVKDDVLPRDSRRKAASDEDYFLLHKIDAVFDELRAELKDHRPRDPLMFLRNHLVHKVAQAHDRKSRRRARTFVPADSNAVIGSDLKAASSHEDGESGRLAPESTQSSPMTSSSDESSIELSDNETDTKQTSETSHSNLRRHRSHRVSASQLTLSGQPLIGLDIGGTLCKICCFEPNSCDLQATNRRKFDFLKNSMTYGTTGRRDSALSFDCADGKFHFISFETRRMPGAIELMKKEGLFNDDEVVLATGGGAHKYADLFAKKLGVLLGRGDELTCLLKGLNFLLEHVPDECYYFTNPKSRGDPRTKSFDMQGTVYPYFLVNIGSGVSILRVDNSDSYDRVSGTSIGGGTYMGLCRLLTKCENFDRATLAAATGDSTRVDMLVSDIYGGDYDSFGLKGDVVASAFGKIVMKDDPWEGITKGDISRSLINMIGINVAQLAYLCAMRYEVTRILFAGNFLRQNPLTQNAIAFSVHYWSHGLMKAFFLRHEGYFGSVGAYFLPHQRQDSS</sequence>
<name>A0A6A7G5M9_9CRUS</name>
<dbReference type="PANTHER" id="PTHR12280">
    <property type="entry name" value="PANTOTHENATE KINASE"/>
    <property type="match status" value="1"/>
</dbReference>
<feature type="region of interest" description="Disordered" evidence="12">
    <location>
        <begin position="93"/>
        <end position="159"/>
    </location>
</feature>
<evidence type="ECO:0000256" key="12">
    <source>
        <dbReference type="SAM" id="MobiDB-lite"/>
    </source>
</evidence>
<keyword evidence="8 13" id="KW-0418">Kinase</keyword>
<comment type="similarity">
    <text evidence="11">Belongs to the type II pantothenate kinase family.</text>
</comment>
<evidence type="ECO:0000256" key="7">
    <source>
        <dbReference type="ARBA" id="ARBA00022741"/>
    </source>
</evidence>
<dbReference type="GO" id="GO:0005829">
    <property type="term" value="C:cytosol"/>
    <property type="evidence" value="ECO:0007669"/>
    <property type="project" value="TreeGrafter"/>
</dbReference>
<evidence type="ECO:0000256" key="11">
    <source>
        <dbReference type="ARBA" id="ARBA00060870"/>
    </source>
</evidence>
<comment type="catalytic activity">
    <reaction evidence="1">
        <text>(R)-pantothenate + ATP = (R)-4'-phosphopantothenate + ADP + H(+)</text>
        <dbReference type="Rhea" id="RHEA:16373"/>
        <dbReference type="ChEBI" id="CHEBI:10986"/>
        <dbReference type="ChEBI" id="CHEBI:15378"/>
        <dbReference type="ChEBI" id="CHEBI:29032"/>
        <dbReference type="ChEBI" id="CHEBI:30616"/>
        <dbReference type="ChEBI" id="CHEBI:456216"/>
        <dbReference type="EC" id="2.7.1.33"/>
    </reaction>
</comment>
<organism evidence="13">
    <name type="scientific">Hirondellea gigas</name>
    <dbReference type="NCBI Taxonomy" id="1518452"/>
    <lineage>
        <taxon>Eukaryota</taxon>
        <taxon>Metazoa</taxon>
        <taxon>Ecdysozoa</taxon>
        <taxon>Arthropoda</taxon>
        <taxon>Crustacea</taxon>
        <taxon>Multicrustacea</taxon>
        <taxon>Malacostraca</taxon>
        <taxon>Eumalacostraca</taxon>
        <taxon>Peracarida</taxon>
        <taxon>Amphipoda</taxon>
        <taxon>Amphilochidea</taxon>
        <taxon>Lysianassida</taxon>
        <taxon>Lysianassidira</taxon>
        <taxon>Lysianassoidea</taxon>
        <taxon>Lysianassidae</taxon>
        <taxon>Hirondellea</taxon>
    </lineage>
</organism>
<evidence type="ECO:0000256" key="9">
    <source>
        <dbReference type="ARBA" id="ARBA00022840"/>
    </source>
</evidence>
<evidence type="ECO:0000256" key="5">
    <source>
        <dbReference type="ARBA" id="ARBA00022490"/>
    </source>
</evidence>
<keyword evidence="10" id="KW-0173">Coenzyme A biosynthesis</keyword>
<dbReference type="GO" id="GO:0015937">
    <property type="term" value="P:coenzyme A biosynthetic process"/>
    <property type="evidence" value="ECO:0007669"/>
    <property type="project" value="UniProtKB-KW"/>
</dbReference>
<keyword evidence="9" id="KW-0067">ATP-binding</keyword>
<dbReference type="GO" id="GO:0004594">
    <property type="term" value="F:pantothenate kinase activity"/>
    <property type="evidence" value="ECO:0007669"/>
    <property type="project" value="UniProtKB-EC"/>
</dbReference>
<dbReference type="GO" id="GO:0005634">
    <property type="term" value="C:nucleus"/>
    <property type="evidence" value="ECO:0007669"/>
    <property type="project" value="TreeGrafter"/>
</dbReference>
<comment type="pathway">
    <text evidence="3">Cofactor biosynthesis; coenzyme A biosynthesis; CoA from (R)-pantothenate: step 1/5.</text>
</comment>
<proteinExistence type="evidence at transcript level"/>
<keyword evidence="6" id="KW-0808">Transferase</keyword>
<dbReference type="PANTHER" id="PTHR12280:SF30">
    <property type="entry name" value="FUMBLE"/>
    <property type="match status" value="1"/>
</dbReference>
<dbReference type="Gene3D" id="3.30.420.510">
    <property type="match status" value="1"/>
</dbReference>
<reference evidence="13" key="1">
    <citation type="submission" date="2017-11" db="EMBL/GenBank/DDBJ databases">
        <title>The sensing device of the deep-sea amphipod.</title>
        <authorList>
            <person name="Kobayashi H."/>
            <person name="Nagahama T."/>
            <person name="Arai W."/>
            <person name="Sasagawa Y."/>
            <person name="Umeda M."/>
            <person name="Hayashi T."/>
            <person name="Nikaido I."/>
            <person name="Watanabe H."/>
            <person name="Oguri K."/>
            <person name="Kitazato H."/>
            <person name="Fujioka K."/>
            <person name="Kido Y."/>
            <person name="Takami H."/>
        </authorList>
    </citation>
    <scope>NUCLEOTIDE SEQUENCE</scope>
    <source>
        <tissue evidence="13">Whole body</tissue>
    </source>
</reference>
<evidence type="ECO:0000256" key="2">
    <source>
        <dbReference type="ARBA" id="ARBA00004496"/>
    </source>
</evidence>
<dbReference type="Gene3D" id="3.30.420.40">
    <property type="match status" value="1"/>
</dbReference>
<accession>A0A6A7G5M9</accession>
<dbReference type="Pfam" id="PF03630">
    <property type="entry name" value="Fumble"/>
    <property type="match status" value="1"/>
</dbReference>
<comment type="subcellular location">
    <subcellularLocation>
        <location evidence="2">Cytoplasm</location>
    </subcellularLocation>
</comment>
<dbReference type="NCBIfam" id="TIGR00555">
    <property type="entry name" value="panK_eukar"/>
    <property type="match status" value="1"/>
</dbReference>
<dbReference type="AlphaFoldDB" id="A0A6A7G5M9"/>
<protein>
    <recommendedName>
        <fullName evidence="4">pantothenate kinase</fullName>
        <ecNumber evidence="4">2.7.1.33</ecNumber>
    </recommendedName>
</protein>
<evidence type="ECO:0000256" key="8">
    <source>
        <dbReference type="ARBA" id="ARBA00022777"/>
    </source>
</evidence>
<dbReference type="GO" id="GO:0005524">
    <property type="term" value="F:ATP binding"/>
    <property type="evidence" value="ECO:0007669"/>
    <property type="project" value="UniProtKB-KW"/>
</dbReference>
<dbReference type="SUPFAM" id="SSF53067">
    <property type="entry name" value="Actin-like ATPase domain"/>
    <property type="match status" value="2"/>
</dbReference>
<dbReference type="InterPro" id="IPR043129">
    <property type="entry name" value="ATPase_NBD"/>
</dbReference>
<evidence type="ECO:0000313" key="13">
    <source>
        <dbReference type="EMBL" id="LAC26031.1"/>
    </source>
</evidence>
<evidence type="ECO:0000256" key="6">
    <source>
        <dbReference type="ARBA" id="ARBA00022679"/>
    </source>
</evidence>
<dbReference type="EMBL" id="IACT01006909">
    <property type="protein sequence ID" value="LAC26031.1"/>
    <property type="molecule type" value="mRNA"/>
</dbReference>
<feature type="compositionally biased region" description="Low complexity" evidence="12">
    <location>
        <begin position="112"/>
        <end position="130"/>
    </location>
</feature>
<evidence type="ECO:0000256" key="3">
    <source>
        <dbReference type="ARBA" id="ARBA00005225"/>
    </source>
</evidence>
<keyword evidence="7" id="KW-0547">Nucleotide-binding</keyword>
<evidence type="ECO:0000256" key="4">
    <source>
        <dbReference type="ARBA" id="ARBA00012102"/>
    </source>
</evidence>
<keyword evidence="5" id="KW-0963">Cytoplasm</keyword>
<dbReference type="EC" id="2.7.1.33" evidence="4"/>